<evidence type="ECO:0000313" key="2">
    <source>
        <dbReference type="EMBL" id="KAB1257023.1"/>
    </source>
</evidence>
<feature type="region of interest" description="Disordered" evidence="1">
    <location>
        <begin position="492"/>
        <end position="539"/>
    </location>
</feature>
<organism evidence="2 3">
    <name type="scientific">Camelus dromedarius</name>
    <name type="common">Dromedary</name>
    <name type="synonym">Arabian camel</name>
    <dbReference type="NCBI Taxonomy" id="9838"/>
    <lineage>
        <taxon>Eukaryota</taxon>
        <taxon>Metazoa</taxon>
        <taxon>Chordata</taxon>
        <taxon>Craniata</taxon>
        <taxon>Vertebrata</taxon>
        <taxon>Euteleostomi</taxon>
        <taxon>Mammalia</taxon>
        <taxon>Eutheria</taxon>
        <taxon>Laurasiatheria</taxon>
        <taxon>Artiodactyla</taxon>
        <taxon>Tylopoda</taxon>
        <taxon>Camelidae</taxon>
        <taxon>Camelus</taxon>
    </lineage>
</organism>
<reference evidence="2 3" key="1">
    <citation type="journal article" date="2019" name="Mol. Ecol. Resour.">
        <title>Improving Illumina assemblies with Hi-C and long reads: an example with the North African dromedary.</title>
        <authorList>
            <person name="Elbers J.P."/>
            <person name="Rogers M.F."/>
            <person name="Perelman P.L."/>
            <person name="Proskuryakova A.A."/>
            <person name="Serdyukova N.A."/>
            <person name="Johnson W.E."/>
            <person name="Horin P."/>
            <person name="Corander J."/>
            <person name="Murphy D."/>
            <person name="Burger P.A."/>
        </authorList>
    </citation>
    <scope>NUCLEOTIDE SEQUENCE [LARGE SCALE GENOMIC DNA]</scope>
    <source>
        <strain evidence="2">Drom800</strain>
        <tissue evidence="2">Blood</tissue>
    </source>
</reference>
<gene>
    <name evidence="2" type="ORF">Cadr_000026244</name>
</gene>
<dbReference type="EMBL" id="JWIN03000027">
    <property type="protein sequence ID" value="KAB1257023.1"/>
    <property type="molecule type" value="Genomic_DNA"/>
</dbReference>
<protein>
    <submittedName>
        <fullName evidence="2">Uncharacterized protein</fullName>
    </submittedName>
</protein>
<comment type="caution">
    <text evidence="2">The sequence shown here is derived from an EMBL/GenBank/DDBJ whole genome shotgun (WGS) entry which is preliminary data.</text>
</comment>
<feature type="region of interest" description="Disordered" evidence="1">
    <location>
        <begin position="394"/>
        <end position="416"/>
    </location>
</feature>
<feature type="region of interest" description="Disordered" evidence="1">
    <location>
        <begin position="639"/>
        <end position="661"/>
    </location>
</feature>
<keyword evidence="3" id="KW-1185">Reference proteome</keyword>
<evidence type="ECO:0000313" key="3">
    <source>
        <dbReference type="Proteomes" id="UP000299084"/>
    </source>
</evidence>
<dbReference type="Proteomes" id="UP000299084">
    <property type="component" value="Unassembled WGS sequence"/>
</dbReference>
<proteinExistence type="predicted"/>
<evidence type="ECO:0000256" key="1">
    <source>
        <dbReference type="SAM" id="MobiDB-lite"/>
    </source>
</evidence>
<accession>A0A5N4CDK6</accession>
<dbReference type="AlphaFoldDB" id="A0A5N4CDK6"/>
<name>A0A5N4CDK6_CAMDR</name>
<feature type="compositionally biased region" description="Basic and acidic residues" evidence="1">
    <location>
        <begin position="503"/>
        <end position="515"/>
    </location>
</feature>
<sequence length="669" mass="70546">MVAGGRGLRYPQTPAGFILSWTSLFSSLKWVESCQEFGCAALVSNGQEVPLPKRECPRLAPRRAPVQGRGLRNYVLPQAWLPGWKLRTPKACPVRMNKTVCTRERLFAHRSAVGPQAAGDWASGEALAGQGGRVVGGGAARLPVQGRASSEELLEWAPGPGSKLGQIWDFLWNFPLSPPCPPSFIFQPVEDLPALNLFPASTCRRPSAAGGRLPTLLTGKAPVRLPAPGIALPSCVSSLRRGPPLMPSVLGERELEKPQNVKSGMGPASSGHPEVSRLGQMCVWWEVRISGRGPVCGVVILLVAGHAGWLQSHARQMFQTELGPASSSSFLEAGGKWGLSFCPGQLPGPGEGGGPLIPSHGPAQERRLGLEVALRPSILLLPGHRRAMNHSLAEPGLEETGGPGPSSAPPPAIPWRSHTVTDTVARPKADTAHNLPAGTQATLGSTHMTSEGWQLAASSSGARGCSRARAQLPVGSVAWPCPPLGQPLAELAQQSSRHLPSPEPKRRLQCPREQEPGCGGQGPGLGGRNIPAPSPPQPCEDRPALPACPLTQASRSQAGLAPPTTPIHPNLLPHHFGSGTSPCWLGQEEMWASLFHFTDAETETWPEGAHGGASSLASFPKVTWISSCRSSLQRCERKAGTPTAEMVGAPGPPRGEEAEGSIAQIAVYR</sequence>
<feature type="compositionally biased region" description="Gly residues" evidence="1">
    <location>
        <begin position="517"/>
        <end position="527"/>
    </location>
</feature>